<feature type="region of interest" description="Disordered" evidence="10">
    <location>
        <begin position="1003"/>
        <end position="1039"/>
    </location>
</feature>
<dbReference type="SMART" id="SM00220">
    <property type="entry name" value="S_TKc"/>
    <property type="match status" value="1"/>
</dbReference>
<dbReference type="InterPro" id="IPR015943">
    <property type="entry name" value="WD40/YVTN_repeat-like_dom_sf"/>
</dbReference>
<name>A0A409YUM2_9AGAR</name>
<keyword evidence="5" id="KW-0677">Repeat</keyword>
<proteinExistence type="predicted"/>
<dbReference type="InterPro" id="IPR011009">
    <property type="entry name" value="Kinase-like_dom_sf"/>
</dbReference>
<dbReference type="Pfam" id="PF22956">
    <property type="entry name" value="VPS15-like_hel"/>
    <property type="match status" value="1"/>
</dbReference>
<dbReference type="InterPro" id="IPR008271">
    <property type="entry name" value="Ser/Thr_kinase_AS"/>
</dbReference>
<dbReference type="PROSITE" id="PS50294">
    <property type="entry name" value="WD_REPEATS_REGION"/>
    <property type="match status" value="1"/>
</dbReference>
<dbReference type="Proteomes" id="UP000284706">
    <property type="component" value="Unassembled WGS sequence"/>
</dbReference>
<accession>A0A409YUM2</accession>
<feature type="compositionally biased region" description="Polar residues" evidence="10">
    <location>
        <begin position="1112"/>
        <end position="1126"/>
    </location>
</feature>
<feature type="region of interest" description="Disordered" evidence="10">
    <location>
        <begin position="1200"/>
        <end position="1227"/>
    </location>
</feature>
<dbReference type="InterPro" id="IPR011989">
    <property type="entry name" value="ARM-like"/>
</dbReference>
<dbReference type="STRING" id="231916.A0A409YUM2"/>
<evidence type="ECO:0000256" key="1">
    <source>
        <dbReference type="ARBA" id="ARBA00012513"/>
    </source>
</evidence>
<dbReference type="InterPro" id="IPR045162">
    <property type="entry name" value="Vps15-like"/>
</dbReference>
<dbReference type="SUPFAM" id="SSF48371">
    <property type="entry name" value="ARM repeat"/>
    <property type="match status" value="1"/>
</dbReference>
<feature type="repeat" description="WD" evidence="9">
    <location>
        <begin position="1671"/>
        <end position="1694"/>
    </location>
</feature>
<dbReference type="GO" id="GO:0006623">
    <property type="term" value="P:protein targeting to vacuole"/>
    <property type="evidence" value="ECO:0007669"/>
    <property type="project" value="TreeGrafter"/>
</dbReference>
<gene>
    <name evidence="12" type="ORF">CVT26_001332</name>
</gene>
<dbReference type="PROSITE" id="PS00108">
    <property type="entry name" value="PROTEIN_KINASE_ST"/>
    <property type="match status" value="1"/>
</dbReference>
<organism evidence="12 13">
    <name type="scientific">Gymnopilus dilepis</name>
    <dbReference type="NCBI Taxonomy" id="231916"/>
    <lineage>
        <taxon>Eukaryota</taxon>
        <taxon>Fungi</taxon>
        <taxon>Dikarya</taxon>
        <taxon>Basidiomycota</taxon>
        <taxon>Agaricomycotina</taxon>
        <taxon>Agaricomycetes</taxon>
        <taxon>Agaricomycetidae</taxon>
        <taxon>Agaricales</taxon>
        <taxon>Agaricineae</taxon>
        <taxon>Hymenogastraceae</taxon>
        <taxon>Gymnopilus</taxon>
    </lineage>
</organism>
<keyword evidence="4" id="KW-0808">Transferase</keyword>
<evidence type="ECO:0000256" key="6">
    <source>
        <dbReference type="ARBA" id="ARBA00022741"/>
    </source>
</evidence>
<feature type="repeat" description="WD" evidence="9">
    <location>
        <begin position="1319"/>
        <end position="1360"/>
    </location>
</feature>
<dbReference type="PANTHER" id="PTHR17583">
    <property type="entry name" value="PHOSPHOINOSITIDE 3-KINASE REGULATORY SUBUNIT 4"/>
    <property type="match status" value="1"/>
</dbReference>
<dbReference type="GO" id="GO:0045324">
    <property type="term" value="P:late endosome to vacuole transport"/>
    <property type="evidence" value="ECO:0007669"/>
    <property type="project" value="InterPro"/>
</dbReference>
<dbReference type="GO" id="GO:0071561">
    <property type="term" value="C:nucleus-vacuole junction"/>
    <property type="evidence" value="ECO:0007669"/>
    <property type="project" value="TreeGrafter"/>
</dbReference>
<dbReference type="InterPro" id="IPR036322">
    <property type="entry name" value="WD40_repeat_dom_sf"/>
</dbReference>
<evidence type="ECO:0000256" key="3">
    <source>
        <dbReference type="ARBA" id="ARBA00022574"/>
    </source>
</evidence>
<keyword evidence="8" id="KW-0067">ATP-binding</keyword>
<feature type="compositionally biased region" description="Low complexity" evidence="10">
    <location>
        <begin position="1705"/>
        <end position="1719"/>
    </location>
</feature>
<evidence type="ECO:0000259" key="11">
    <source>
        <dbReference type="PROSITE" id="PS50011"/>
    </source>
</evidence>
<dbReference type="PANTHER" id="PTHR17583:SF0">
    <property type="entry name" value="PHOSPHOINOSITIDE 3-KINASE REGULATORY SUBUNIT 4"/>
    <property type="match status" value="1"/>
</dbReference>
<dbReference type="InterPro" id="IPR016024">
    <property type="entry name" value="ARM-type_fold"/>
</dbReference>
<feature type="compositionally biased region" description="Basic and acidic residues" evidence="10">
    <location>
        <begin position="1281"/>
        <end position="1290"/>
    </location>
</feature>
<dbReference type="Gene3D" id="1.10.510.10">
    <property type="entry name" value="Transferase(Phosphotransferase) domain 1"/>
    <property type="match status" value="1"/>
</dbReference>
<dbReference type="InterPro" id="IPR001680">
    <property type="entry name" value="WD40_rpt"/>
</dbReference>
<dbReference type="GO" id="GO:0005524">
    <property type="term" value="F:ATP binding"/>
    <property type="evidence" value="ECO:0007669"/>
    <property type="project" value="UniProtKB-KW"/>
</dbReference>
<evidence type="ECO:0000256" key="2">
    <source>
        <dbReference type="ARBA" id="ARBA00022527"/>
    </source>
</evidence>
<dbReference type="PROSITE" id="PS50011">
    <property type="entry name" value="PROTEIN_KINASE_DOM"/>
    <property type="match status" value="1"/>
</dbReference>
<protein>
    <recommendedName>
        <fullName evidence="1">non-specific serine/threonine protein kinase</fullName>
        <ecNumber evidence="1">2.7.11.1</ecNumber>
    </recommendedName>
</protein>
<evidence type="ECO:0000256" key="10">
    <source>
        <dbReference type="SAM" id="MobiDB-lite"/>
    </source>
</evidence>
<feature type="domain" description="Protein kinase" evidence="11">
    <location>
        <begin position="28"/>
        <end position="325"/>
    </location>
</feature>
<keyword evidence="13" id="KW-1185">Reference proteome</keyword>
<evidence type="ECO:0000256" key="9">
    <source>
        <dbReference type="PROSITE-ProRule" id="PRU00221"/>
    </source>
</evidence>
<dbReference type="SMART" id="SM00320">
    <property type="entry name" value="WD40"/>
    <property type="match status" value="5"/>
</dbReference>
<reference evidence="12 13" key="1">
    <citation type="journal article" date="2018" name="Evol. Lett.">
        <title>Horizontal gene cluster transfer increased hallucinogenic mushroom diversity.</title>
        <authorList>
            <person name="Reynolds H.T."/>
            <person name="Vijayakumar V."/>
            <person name="Gluck-Thaler E."/>
            <person name="Korotkin H.B."/>
            <person name="Matheny P.B."/>
            <person name="Slot J.C."/>
        </authorList>
    </citation>
    <scope>NUCLEOTIDE SEQUENCE [LARGE SCALE GENOMIC DNA]</scope>
    <source>
        <strain evidence="12 13">SRW20</strain>
    </source>
</reference>
<dbReference type="OrthoDB" id="242910at2759"/>
<dbReference type="GO" id="GO:0034271">
    <property type="term" value="C:phosphatidylinositol 3-kinase complex, class III, type I"/>
    <property type="evidence" value="ECO:0007669"/>
    <property type="project" value="TreeGrafter"/>
</dbReference>
<evidence type="ECO:0000256" key="7">
    <source>
        <dbReference type="ARBA" id="ARBA00022777"/>
    </source>
</evidence>
<comment type="caution">
    <text evidence="12">The sequence shown here is derived from an EMBL/GenBank/DDBJ whole genome shotgun (WGS) entry which is preliminary data.</text>
</comment>
<evidence type="ECO:0000256" key="5">
    <source>
        <dbReference type="ARBA" id="ARBA00022737"/>
    </source>
</evidence>
<sequence length="1793" mass="194092">MGNAHSGSALTRTTVALDSFISELGGDIIFEKSLGSARFLKTVKCRHRNGFLVVKIYVKHDPGVSLRTYHRRLKMDKEALADIANVYNYQAFIETDKAGYIIRQWIASNLYDRIRPSTRPFLSPIEKKWIAFQLLTALRDARNRKLSHGDIKSENILVTSWNWVYLTDFASYKPTYLPLDDPSDFSFYFDLSGRRTCYLAPERFYTERENPELSRRKERAVVMEEMEGTGKRDGRVTEAMDVFSAGCVIAELFLEGAPLFTLSQLFKYREGEYKVDGHLAAIEDEGVQTLIEQMISLDPSARPTFDTLLHTSRGTVFPESFYSFLHNYVSSVNELSNEGVAFNSNLINLINPNFNPGLGLNLASSPAIGPTAGGTLGSAPSISGTVRTSTSAGTISGATAAGGLGSEGTLTALPSDSDHRIERVWSDYESIEAYILPESETEAEGAAGEVTIEYLPSATYVGGVGKPLQDVLPVELHIPNRESSLLGPRKKTAALEDGPALIILALLTSNIRTCTLPSSKLRALDVFLALAPHLTDEAKLDRMVPYVVEMLHDEAALVRAGAVRVLMQILMLVTVLTPSNVSIFPEYIIPHTKHLVSDPEVLVRSTYAQVISQLADTSVRYLEMGQALKAHGAFTGTTGVGVAVTAAVEGGEFEAANFEISYDAALHDLQMHVQSHLSTLLVDPSPTVKRSLLSDPSISSLCIFLGRQATNDVLLSHMITYLNDREWSLRSAFWESSVQVGACVGGRGLEEYLVPLMVQALSDVEESVVAKVLSALTSLCELGLFQKMRIWELMSATLGFLYHPNIWIRQGAAAFITSAAQHLPISDVWCILYPSLRHFLKSDIEKLDEQSLLSALKPPLPRQILDAAVQWAMKAESSNFWRGARRLTSKVESPRESVVAMRKTGGNGISRNKSEEDETWVAKLQKLGMTSSDESKLLALRDYTLKLANATASFASRLNADTDAAAAAAGKSLKVIGDVELQKLGVVPQTVFLKQRNSDVSTVRSSIAGSRPPSFASRRTGAGSSARGTPLLSPARQRFSIDSTATAGAPFEDLRRRLATINASASSLSVSNTPRVPAASAGGPLGLMSPIANSSVTSLSLAPPSPGPSLRAGTNISASPITNVSTIPPPHPDRPGSPTESVTSSASFRPTATITSTGTTATATGGGSRLQVGSTDGQKALPAVGSSKMNATGVMEAHFSYRSSPDDSGGAGAGTATGTGTSSPMSMSATLRAGTGMASGSRGSRGPSTLAISTYDGQEPGISNLLENLYLDNNRELQHDFGPKVHEGPVRRRNIPRPSFSSRSDAHNKRIEANLIAHMSSHSDCVTSIAVSPDHMFFVTSSDDKTVKIWDTARLERNVTSKPRHTYGQHHARVKCVCMLEAVHCFASAADDGSLHVVRVHVSTSTGPLPKYGKLQVVREHRVDNPGEYITCMIHYNTDSASNLVYATTHSNITVLDLRTMRVLQTMENPRHYGPITSICIDRKKAWIVVGTSTGVLTLWDKRFGLLIRSWHTSAASSGRSVRIHQCVVHPTKGRGRWIIVALESTKKGRDTSSSTSTQLIEVWDIEKMSLVETFVTRTGLSSDPLPEPQEVTGTDAETTPAAAIAALVRARQKGEDLSETLRQVVEVPPPPAPDVRALVVGSDFGGYSTVHRSDYGELEPSTSRQSSKGFMITGSDDWKIRLWDLGRIERTTVLSGLENENEKPAYSSSTSPSGAATSFIETWPPPPASSSANRPPQRTSLITQSQKNLLKDHQDVITALACIDAPFRGGIVSGDRAGVVKVWRVEQVEQGS</sequence>
<dbReference type="GO" id="GO:0004674">
    <property type="term" value="F:protein serine/threonine kinase activity"/>
    <property type="evidence" value="ECO:0007669"/>
    <property type="project" value="UniProtKB-KW"/>
</dbReference>
<dbReference type="EMBL" id="NHYE01000251">
    <property type="protein sequence ID" value="PPR06727.1"/>
    <property type="molecule type" value="Genomic_DNA"/>
</dbReference>
<feature type="region of interest" description="Disordered" evidence="10">
    <location>
        <begin position="1281"/>
        <end position="1305"/>
    </location>
</feature>
<dbReference type="InParanoid" id="A0A409YUM2"/>
<dbReference type="GO" id="GO:0005770">
    <property type="term" value="C:late endosome"/>
    <property type="evidence" value="ECO:0007669"/>
    <property type="project" value="TreeGrafter"/>
</dbReference>
<feature type="region of interest" description="Disordered" evidence="10">
    <location>
        <begin position="1096"/>
        <end position="1183"/>
    </location>
</feature>
<evidence type="ECO:0000256" key="8">
    <source>
        <dbReference type="ARBA" id="ARBA00022840"/>
    </source>
</evidence>
<keyword evidence="2" id="KW-0723">Serine/threonine-protein kinase</keyword>
<dbReference type="FunFam" id="1.10.510.10:FF:000497">
    <property type="entry name" value="Phosphoinositide 3-kinase regulatory subunit"/>
    <property type="match status" value="1"/>
</dbReference>
<dbReference type="InterPro" id="IPR055231">
    <property type="entry name" value="2AA_helical"/>
</dbReference>
<dbReference type="GO" id="GO:0034272">
    <property type="term" value="C:phosphatidylinositol 3-kinase complex, class III, type II"/>
    <property type="evidence" value="ECO:0007669"/>
    <property type="project" value="TreeGrafter"/>
</dbReference>
<dbReference type="EC" id="2.7.11.1" evidence="1"/>
<feature type="region of interest" description="Disordered" evidence="10">
    <location>
        <begin position="1701"/>
        <end position="1741"/>
    </location>
</feature>
<feature type="compositionally biased region" description="Low complexity" evidence="10">
    <location>
        <begin position="1218"/>
        <end position="1227"/>
    </location>
</feature>
<dbReference type="SUPFAM" id="SSF50978">
    <property type="entry name" value="WD40 repeat-like"/>
    <property type="match status" value="1"/>
</dbReference>
<dbReference type="FunCoup" id="A0A409YUM2">
    <property type="interactions" value="317"/>
</dbReference>
<keyword evidence="3 9" id="KW-0853">WD repeat</keyword>
<feature type="compositionally biased region" description="Polar residues" evidence="10">
    <location>
        <begin position="1138"/>
        <end position="1150"/>
    </location>
</feature>
<dbReference type="GO" id="GO:0016236">
    <property type="term" value="P:macroautophagy"/>
    <property type="evidence" value="ECO:0007669"/>
    <property type="project" value="InterPro"/>
</dbReference>
<dbReference type="Pfam" id="PF00400">
    <property type="entry name" value="WD40"/>
    <property type="match status" value="1"/>
</dbReference>
<evidence type="ECO:0000256" key="4">
    <source>
        <dbReference type="ARBA" id="ARBA00022679"/>
    </source>
</evidence>
<dbReference type="SUPFAM" id="SSF56112">
    <property type="entry name" value="Protein kinase-like (PK-like)"/>
    <property type="match status" value="1"/>
</dbReference>
<dbReference type="CDD" id="cd13980">
    <property type="entry name" value="STKc_Vps15"/>
    <property type="match status" value="1"/>
</dbReference>
<dbReference type="PROSITE" id="PS50082">
    <property type="entry name" value="WD_REPEATS_2"/>
    <property type="match status" value="2"/>
</dbReference>
<dbReference type="Gene3D" id="1.25.10.10">
    <property type="entry name" value="Leucine-rich Repeat Variant"/>
    <property type="match status" value="2"/>
</dbReference>
<keyword evidence="7" id="KW-0418">Kinase</keyword>
<dbReference type="Gene3D" id="2.130.10.10">
    <property type="entry name" value="YVTN repeat-like/Quinoprotein amine dehydrogenase"/>
    <property type="match status" value="3"/>
</dbReference>
<feature type="compositionally biased region" description="Low complexity" evidence="10">
    <location>
        <begin position="1151"/>
        <end position="1163"/>
    </location>
</feature>
<evidence type="ECO:0000313" key="12">
    <source>
        <dbReference type="EMBL" id="PPR06727.1"/>
    </source>
</evidence>
<evidence type="ECO:0000313" key="13">
    <source>
        <dbReference type="Proteomes" id="UP000284706"/>
    </source>
</evidence>
<dbReference type="InterPro" id="IPR000719">
    <property type="entry name" value="Prot_kinase_dom"/>
</dbReference>
<keyword evidence="6" id="KW-0547">Nucleotide-binding</keyword>